<comment type="caution">
    <text evidence="1">The sequence shown here is derived from an EMBL/GenBank/DDBJ whole genome shotgun (WGS) entry which is preliminary data.</text>
</comment>
<reference evidence="1 2" key="1">
    <citation type="submission" date="2018-03" db="EMBL/GenBank/DDBJ databases">
        <title>Genomic Encyclopedia of Type Strains, Phase III (KMG-III): the genomes of soil and plant-associated and newly described type strains.</title>
        <authorList>
            <person name="Whitman W."/>
        </authorList>
    </citation>
    <scope>NUCLEOTIDE SEQUENCE [LARGE SCALE GENOMIC DNA]</scope>
    <source>
        <strain evidence="1 2">CGMCC 1.12700</strain>
    </source>
</reference>
<protein>
    <submittedName>
        <fullName evidence="1">Uncharacterized protein</fullName>
    </submittedName>
</protein>
<name>A0A2P8DD06_9BACT</name>
<dbReference type="EMBL" id="PYGD01000001">
    <property type="protein sequence ID" value="PSK95092.1"/>
    <property type="molecule type" value="Genomic_DNA"/>
</dbReference>
<dbReference type="AlphaFoldDB" id="A0A2P8DD06"/>
<proteinExistence type="predicted"/>
<organism evidence="1 2">
    <name type="scientific">Taibaiella chishuiensis</name>
    <dbReference type="NCBI Taxonomy" id="1434707"/>
    <lineage>
        <taxon>Bacteria</taxon>
        <taxon>Pseudomonadati</taxon>
        <taxon>Bacteroidota</taxon>
        <taxon>Chitinophagia</taxon>
        <taxon>Chitinophagales</taxon>
        <taxon>Chitinophagaceae</taxon>
        <taxon>Taibaiella</taxon>
    </lineage>
</organism>
<evidence type="ECO:0000313" key="1">
    <source>
        <dbReference type="EMBL" id="PSK95092.1"/>
    </source>
</evidence>
<gene>
    <name evidence="1" type="ORF">B0I18_1011256</name>
</gene>
<keyword evidence="2" id="KW-1185">Reference proteome</keyword>
<accession>A0A2P8DD06</accession>
<evidence type="ECO:0000313" key="2">
    <source>
        <dbReference type="Proteomes" id="UP000240572"/>
    </source>
</evidence>
<dbReference type="Proteomes" id="UP000240572">
    <property type="component" value="Unassembled WGS sequence"/>
</dbReference>
<sequence length="41" mass="4904">MYEMPGICYNMAFPGSTRLFVIFNEVKFCLFEAIIVYELRF</sequence>